<dbReference type="EMBL" id="AGNK02000642">
    <property type="status" value="NOT_ANNOTATED_CDS"/>
    <property type="molecule type" value="Genomic_DNA"/>
</dbReference>
<dbReference type="Gene3D" id="3.40.50.300">
    <property type="entry name" value="P-loop containing nucleotide triphosphate hydrolases"/>
    <property type="match status" value="1"/>
</dbReference>
<dbReference type="SUPFAM" id="SSF52540">
    <property type="entry name" value="P-loop containing nucleoside triphosphate hydrolases"/>
    <property type="match status" value="1"/>
</dbReference>
<keyword evidence="4" id="KW-1185">Reference proteome</keyword>
<dbReference type="Gramene" id="KQL22265">
    <property type="protein sequence ID" value="KQL22265"/>
    <property type="gene ID" value="SETIT_029592mg"/>
</dbReference>
<reference evidence="3" key="3">
    <citation type="submission" date="2018-08" db="UniProtKB">
        <authorList>
            <consortium name="EnsemblPlants"/>
        </authorList>
    </citation>
    <scope>IDENTIFICATION</scope>
    <source>
        <strain evidence="3">Yugu1</strain>
    </source>
</reference>
<dbReference type="HOGENOM" id="CLU_001090_4_1_1"/>
<dbReference type="PANTHER" id="PTHR33377">
    <property type="entry name" value="OS10G0134700 PROTEIN-RELATED"/>
    <property type="match status" value="1"/>
</dbReference>
<evidence type="ECO:0000259" key="1">
    <source>
        <dbReference type="Pfam" id="PF00931"/>
    </source>
</evidence>
<dbReference type="eggNOG" id="KOG4658">
    <property type="taxonomic scope" value="Eukaryota"/>
</dbReference>
<proteinExistence type="predicted"/>
<dbReference type="PANTHER" id="PTHR33377:SF92">
    <property type="entry name" value="NB-ARC DOMAIN-CONTAINING PROTEIN"/>
    <property type="match status" value="1"/>
</dbReference>
<dbReference type="RefSeq" id="XP_004958885.3">
    <property type="nucleotide sequence ID" value="XM_004958828.3"/>
</dbReference>
<evidence type="ECO:0000313" key="2">
    <source>
        <dbReference type="EMBL" id="RCV09282.1"/>
    </source>
</evidence>
<dbReference type="GO" id="GO:0043531">
    <property type="term" value="F:ADP binding"/>
    <property type="evidence" value="ECO:0007669"/>
    <property type="project" value="InterPro"/>
</dbReference>
<sequence length="499" mass="57249">MESLISAIFGELTTRSINFFISKLSKPTTLDVEDRLRRVLLRAQVIIDEAKGRHITNQAMLLQLVMLGDAVHWSHYVLDTFRCQLHQEEDANNQGVSRSSSLSKVNSAMRMRLYSRGAKTFKDLQGALDNLSSMILEVNELVLFLSSYPRMYRPPYSMHLQLANCMFGLQLEAQLVINFLLHVQPHGSDEELEVLPIVGPGYVGKSTLVAHVCKDERVRARFSEILFFHIQTFTDDELATFRDECELKHQNRVSESNLEARLLVVIELIGDLINEEAWGRLYSASKRYAPRGSKIIVTSRFDSIVKFGTTRALTLKFLPHEAYWYFFKTLTFGSMDPEMHPRLTHLAMEIAKTTLGRLAHLLSANIIAHLLKDNFDVKFWSELLAFLRRYSQKLVSQFGGHPFASSNQNRPVPFGRMSTPSEDIVLYHRCQHPSEEEIPKIKFQDVLCGSVMPRGKFDVLAWRSRIPPYYSYVHTCEIEGQKTRAVKRKRSMKNGVTNC</sequence>
<protein>
    <recommendedName>
        <fullName evidence="1">NB-ARC domain-containing protein</fullName>
    </recommendedName>
</protein>
<evidence type="ECO:0000313" key="3">
    <source>
        <dbReference type="EnsemblPlants" id="KQL22265"/>
    </source>
</evidence>
<reference evidence="2 4" key="1">
    <citation type="journal article" date="2012" name="Nat. Biotechnol.">
        <title>Reference genome sequence of the model plant Setaria.</title>
        <authorList>
            <person name="Bennetzen J.L."/>
            <person name="Schmutz J."/>
            <person name="Wang H."/>
            <person name="Percifield R."/>
            <person name="Hawkins J."/>
            <person name="Pontaroli A.C."/>
            <person name="Estep M."/>
            <person name="Feng L."/>
            <person name="Vaughn J.N."/>
            <person name="Grimwood J."/>
            <person name="Jenkins J."/>
            <person name="Barry K."/>
            <person name="Lindquist E."/>
            <person name="Hellsten U."/>
            <person name="Deshpande S."/>
            <person name="Wang X."/>
            <person name="Wu X."/>
            <person name="Mitros T."/>
            <person name="Triplett J."/>
            <person name="Yang X."/>
            <person name="Ye C.Y."/>
            <person name="Mauro-Herrera M."/>
            <person name="Wang L."/>
            <person name="Li P."/>
            <person name="Sharma M."/>
            <person name="Sharma R."/>
            <person name="Ronald P.C."/>
            <person name="Panaud O."/>
            <person name="Kellogg E.A."/>
            <person name="Brutnell T.P."/>
            <person name="Doust A.N."/>
            <person name="Tuskan G.A."/>
            <person name="Rokhsar D."/>
            <person name="Devos K.M."/>
        </authorList>
    </citation>
    <scope>NUCLEOTIDE SEQUENCE [LARGE SCALE GENOMIC DNA]</scope>
    <source>
        <strain evidence="4">cv. Yugu1</strain>
        <strain evidence="2">Yugu1</strain>
    </source>
</reference>
<organism evidence="2">
    <name type="scientific">Setaria italica</name>
    <name type="common">Foxtail millet</name>
    <name type="synonym">Panicum italicum</name>
    <dbReference type="NCBI Taxonomy" id="4555"/>
    <lineage>
        <taxon>Eukaryota</taxon>
        <taxon>Viridiplantae</taxon>
        <taxon>Streptophyta</taxon>
        <taxon>Embryophyta</taxon>
        <taxon>Tracheophyta</taxon>
        <taxon>Spermatophyta</taxon>
        <taxon>Magnoliopsida</taxon>
        <taxon>Liliopsida</taxon>
        <taxon>Poales</taxon>
        <taxon>Poaceae</taxon>
        <taxon>PACMAD clade</taxon>
        <taxon>Panicoideae</taxon>
        <taxon>Panicodae</taxon>
        <taxon>Paniceae</taxon>
        <taxon>Cenchrinae</taxon>
        <taxon>Setaria</taxon>
    </lineage>
</organism>
<gene>
    <name evidence="3" type="primary">LOC101758602</name>
    <name evidence="2" type="ORF">SETIT_2G015000v2</name>
</gene>
<dbReference type="InterPro" id="IPR027417">
    <property type="entry name" value="P-loop_NTPase"/>
</dbReference>
<dbReference type="OMA" id="VNSAMRM"/>
<dbReference type="InterPro" id="IPR002182">
    <property type="entry name" value="NB-ARC"/>
</dbReference>
<dbReference type="Proteomes" id="UP000004995">
    <property type="component" value="Unassembled WGS sequence"/>
</dbReference>
<reference evidence="2" key="2">
    <citation type="submission" date="2015-07" db="EMBL/GenBank/DDBJ databases">
        <authorList>
            <person name="Noorani M."/>
        </authorList>
    </citation>
    <scope>NUCLEOTIDE SEQUENCE</scope>
    <source>
        <strain evidence="2">Yugu1</strain>
    </source>
</reference>
<name>K3ZSL2_SETIT</name>
<dbReference type="AlphaFoldDB" id="K3ZSL2"/>
<dbReference type="EnsemblPlants" id="KQL22265">
    <property type="protein sequence ID" value="KQL22265"/>
    <property type="gene ID" value="SETIT_029592mg"/>
</dbReference>
<accession>K3ZSL2</accession>
<dbReference type="OrthoDB" id="649712at2759"/>
<dbReference type="EMBL" id="CM003529">
    <property type="protein sequence ID" value="RCV09282.1"/>
    <property type="molecule type" value="Genomic_DNA"/>
</dbReference>
<evidence type="ECO:0000313" key="4">
    <source>
        <dbReference type="Proteomes" id="UP000004995"/>
    </source>
</evidence>
<dbReference type="Pfam" id="PF00931">
    <property type="entry name" value="NB-ARC"/>
    <property type="match status" value="1"/>
</dbReference>
<feature type="domain" description="NB-ARC" evidence="1">
    <location>
        <begin position="189"/>
        <end position="332"/>
    </location>
</feature>
<dbReference type="GeneID" id="101758602"/>